<accession>A0A811PEW8</accession>
<evidence type="ECO:0000313" key="2">
    <source>
        <dbReference type="Proteomes" id="UP000604825"/>
    </source>
</evidence>
<keyword evidence="2" id="KW-1185">Reference proteome</keyword>
<reference evidence="1" key="1">
    <citation type="submission" date="2020-10" db="EMBL/GenBank/DDBJ databases">
        <authorList>
            <person name="Han B."/>
            <person name="Lu T."/>
            <person name="Zhao Q."/>
            <person name="Huang X."/>
            <person name="Zhao Y."/>
        </authorList>
    </citation>
    <scope>NUCLEOTIDE SEQUENCE</scope>
</reference>
<name>A0A811PEW8_9POAL</name>
<comment type="caution">
    <text evidence="1">The sequence shown here is derived from an EMBL/GenBank/DDBJ whole genome shotgun (WGS) entry which is preliminary data.</text>
</comment>
<proteinExistence type="predicted"/>
<gene>
    <name evidence="1" type="ORF">NCGR_LOCUS26429</name>
</gene>
<dbReference type="OrthoDB" id="1937290at2759"/>
<organism evidence="1 2">
    <name type="scientific">Miscanthus lutarioriparius</name>
    <dbReference type="NCBI Taxonomy" id="422564"/>
    <lineage>
        <taxon>Eukaryota</taxon>
        <taxon>Viridiplantae</taxon>
        <taxon>Streptophyta</taxon>
        <taxon>Embryophyta</taxon>
        <taxon>Tracheophyta</taxon>
        <taxon>Spermatophyta</taxon>
        <taxon>Magnoliopsida</taxon>
        <taxon>Liliopsida</taxon>
        <taxon>Poales</taxon>
        <taxon>Poaceae</taxon>
        <taxon>PACMAD clade</taxon>
        <taxon>Panicoideae</taxon>
        <taxon>Andropogonodae</taxon>
        <taxon>Andropogoneae</taxon>
        <taxon>Saccharinae</taxon>
        <taxon>Miscanthus</taxon>
    </lineage>
</organism>
<dbReference type="AlphaFoldDB" id="A0A811PEW8"/>
<dbReference type="EMBL" id="CAJGYO010000006">
    <property type="protein sequence ID" value="CAD6239509.1"/>
    <property type="molecule type" value="Genomic_DNA"/>
</dbReference>
<protein>
    <submittedName>
        <fullName evidence="1">Uncharacterized protein</fullName>
    </submittedName>
</protein>
<sequence length="109" mass="13087">MLKRFVAIKDALSVMVVSDKWFRPVDDNLCRVQFVKDKIVNDVWWDKVRYFLSFTEPIYSMIRANDILTSHALHLIYEMWDTMIEKVRVVIYRHEGLEPHEESAFFSNC</sequence>
<evidence type="ECO:0000313" key="1">
    <source>
        <dbReference type="EMBL" id="CAD6239509.1"/>
    </source>
</evidence>
<dbReference type="Proteomes" id="UP000604825">
    <property type="component" value="Unassembled WGS sequence"/>
</dbReference>